<accession>A0AA95H9U7</accession>
<evidence type="ECO:0000313" key="1">
    <source>
        <dbReference type="EMBL" id="WGZ91404.1"/>
    </source>
</evidence>
<dbReference type="AlphaFoldDB" id="A0AA95H9U7"/>
<organism evidence="1">
    <name type="scientific">Candidatus Thiocaldithrix dubininis</name>
    <dbReference type="NCBI Taxonomy" id="3080823"/>
    <lineage>
        <taxon>Bacteria</taxon>
        <taxon>Pseudomonadati</taxon>
        <taxon>Pseudomonadota</taxon>
        <taxon>Gammaproteobacteria</taxon>
        <taxon>Thiotrichales</taxon>
        <taxon>Thiotrichaceae</taxon>
        <taxon>Candidatus Thiocaldithrix</taxon>
    </lineage>
</organism>
<dbReference type="KEGG" id="tdu:QJT80_02770"/>
<gene>
    <name evidence="1" type="ORF">QJT80_02770</name>
</gene>
<proteinExistence type="predicted"/>
<sequence length="76" mass="8423">MISNALQKGTLIYIYDHIGQPVTSIAIPQRYPEDGLIGFTQQNVFVRKGSLVYAYNESGRVCSQPGALFSQPQQMS</sequence>
<reference evidence="1" key="1">
    <citation type="journal article" date="2023" name="Int. J. Mol. Sci.">
        <title>Metagenomics Revealed a New Genus 'Candidatus Thiocaldithrix dubininis' gen. nov., sp. nov. and a New Species 'Candidatus Thiothrix putei' sp. nov. in the Family Thiotrichaceae, Some Members of Which Have Traits of Both Na+- and H+-Motive Energetics.</title>
        <authorList>
            <person name="Ravin N.V."/>
            <person name="Muntyan M.S."/>
            <person name="Smolyakov D.D."/>
            <person name="Rudenko T.S."/>
            <person name="Beletsky A.V."/>
            <person name="Mardanov A.V."/>
            <person name="Grabovich M.Y."/>
        </authorList>
    </citation>
    <scope>NUCLEOTIDE SEQUENCE</scope>
    <source>
        <strain evidence="1">GKL-01</strain>
    </source>
</reference>
<protein>
    <submittedName>
        <fullName evidence="1">Uncharacterized protein</fullName>
    </submittedName>
</protein>
<name>A0AA95H9U7_9GAMM</name>
<reference evidence="1" key="2">
    <citation type="submission" date="2023-04" db="EMBL/GenBank/DDBJ databases">
        <authorList>
            <person name="Beletskiy A.V."/>
            <person name="Mardanov A.V."/>
            <person name="Ravin N.V."/>
        </authorList>
    </citation>
    <scope>NUCLEOTIDE SEQUENCE</scope>
    <source>
        <strain evidence="1">GKL-01</strain>
    </source>
</reference>
<dbReference type="EMBL" id="CP124755">
    <property type="protein sequence ID" value="WGZ91404.1"/>
    <property type="molecule type" value="Genomic_DNA"/>
</dbReference>
<dbReference type="Proteomes" id="UP001300672">
    <property type="component" value="Chromosome"/>
</dbReference>